<dbReference type="PRINTS" id="PR00837">
    <property type="entry name" value="V5TPXLIKE"/>
</dbReference>
<dbReference type="CTD" id="36378425"/>
<dbReference type="Pfam" id="PF00188">
    <property type="entry name" value="CAP"/>
    <property type="match status" value="1"/>
</dbReference>
<accession>A0A1P6CXI5</accession>
<keyword evidence="3" id="KW-1185">Reference proteome</keyword>
<name>A0A1P6CXI5_STRRB</name>
<dbReference type="Pfam" id="PF24100">
    <property type="entry name" value="DUF7381"/>
    <property type="match status" value="1"/>
</dbReference>
<dbReference type="EMBL" id="LN609529">
    <property type="protein sequence ID" value="CEF66061.1"/>
    <property type="molecule type" value="Genomic_DNA"/>
</dbReference>
<evidence type="ECO:0000259" key="1">
    <source>
        <dbReference type="SMART" id="SM00198"/>
    </source>
</evidence>
<evidence type="ECO:0000313" key="2">
    <source>
        <dbReference type="EMBL" id="CEF66061.1"/>
    </source>
</evidence>
<reference evidence="2" key="2">
    <citation type="submission" date="2014-09" db="EMBL/GenBank/DDBJ databases">
        <authorList>
            <person name="Magalhaes I.L.F."/>
            <person name="Oliveira U."/>
            <person name="Santos F.R."/>
            <person name="Vidigal T.H.D.A."/>
            <person name="Brescovit A.D."/>
            <person name="Santos A.J."/>
        </authorList>
    </citation>
    <scope>NUCLEOTIDE SEQUENCE</scope>
    <source>
        <strain evidence="2">ED321 Heterogonic</strain>
    </source>
</reference>
<dbReference type="OrthoDB" id="337038at2759"/>
<dbReference type="RefSeq" id="XP_024505261.1">
    <property type="nucleotide sequence ID" value="XM_024651600.1"/>
</dbReference>
<reference evidence="3" key="1">
    <citation type="submission" date="2014-09" db="EMBL/GenBank/DDBJ databases">
        <authorList>
            <person name="Martin A.A."/>
        </authorList>
    </citation>
    <scope>NUCLEOTIDE SEQUENCE</scope>
    <source>
        <strain evidence="3">ED321</strain>
    </source>
</reference>
<sequence length="264" mass="30990">MLIPMAKVNNEPISITENQILQKNLTRKKSLETNPALITRTFYKGKVMFMCNKQYFHTLEDAEVCFWKLHPTTKKPLPNNPYKDFDINKLLGTNSFTNQIWHHVWDGCDYKCYCKNNFKEMKTRFLKEMNTYRQYHGVKPVKLNSELTSYAQRHAQNLAKLKIIVPDIYKQFGETVGVANIFVAPIIVKKWYEEIKTYDFYHSMPKTKSNMFTQLVWLSTTNVGIGIAKNGENMWIVVKYYPKGNINGKYKNNVLPFMAKSIKQ</sequence>
<dbReference type="Gene3D" id="3.40.33.10">
    <property type="entry name" value="CAP"/>
    <property type="match status" value="1"/>
</dbReference>
<dbReference type="WBParaSite" id="SRAE_2000073100b.1">
    <property type="protein sequence ID" value="SRAE_2000073100b.1"/>
    <property type="gene ID" value="WBGene00260931"/>
</dbReference>
<dbReference type="InterPro" id="IPR035940">
    <property type="entry name" value="CAP_sf"/>
</dbReference>
<protein>
    <submittedName>
        <fullName evidence="2 4">CAP domain-containing protein</fullName>
    </submittedName>
</protein>
<dbReference type="InterPro" id="IPR055805">
    <property type="entry name" value="DUF7381"/>
</dbReference>
<evidence type="ECO:0000313" key="3">
    <source>
        <dbReference type="Proteomes" id="UP000035682"/>
    </source>
</evidence>
<dbReference type="SUPFAM" id="SSF55797">
    <property type="entry name" value="PR-1-like"/>
    <property type="match status" value="1"/>
</dbReference>
<dbReference type="InterPro" id="IPR001283">
    <property type="entry name" value="CRISP-related"/>
</dbReference>
<dbReference type="CDD" id="cd05382">
    <property type="entry name" value="CAP_GAPR1-like"/>
    <property type="match status" value="1"/>
</dbReference>
<dbReference type="SMART" id="SM00198">
    <property type="entry name" value="SCP"/>
    <property type="match status" value="1"/>
</dbReference>
<dbReference type="Proteomes" id="UP000035682">
    <property type="component" value="Unplaced"/>
</dbReference>
<proteinExistence type="predicted"/>
<reference evidence="4" key="3">
    <citation type="submission" date="2020-12" db="UniProtKB">
        <authorList>
            <consortium name="WormBaseParasite"/>
        </authorList>
    </citation>
    <scope>IDENTIFICATION</scope>
</reference>
<gene>
    <name evidence="2 4" type="ORF">SRAE_2000073100</name>
</gene>
<dbReference type="OMA" id="WAYNTAP"/>
<feature type="domain" description="SCP" evidence="1">
    <location>
        <begin position="120"/>
        <end position="248"/>
    </location>
</feature>
<dbReference type="GeneID" id="36378425"/>
<dbReference type="InterPro" id="IPR034113">
    <property type="entry name" value="SCP_GAPR1-like"/>
</dbReference>
<dbReference type="PANTHER" id="PTHR10334">
    <property type="entry name" value="CYSTEINE-RICH SECRETORY PROTEIN-RELATED"/>
    <property type="match status" value="1"/>
</dbReference>
<dbReference type="AlphaFoldDB" id="A0A1P6CXI5"/>
<evidence type="ECO:0000313" key="4">
    <source>
        <dbReference type="WBParaSite" id="SRAE_2000073100b.1"/>
    </source>
</evidence>
<organism evidence="3 4">
    <name type="scientific">Strongyloides ratti</name>
    <name type="common">Parasitic roundworm</name>
    <dbReference type="NCBI Taxonomy" id="34506"/>
    <lineage>
        <taxon>Eukaryota</taxon>
        <taxon>Metazoa</taxon>
        <taxon>Ecdysozoa</taxon>
        <taxon>Nematoda</taxon>
        <taxon>Chromadorea</taxon>
        <taxon>Rhabditida</taxon>
        <taxon>Tylenchina</taxon>
        <taxon>Panagrolaimomorpha</taxon>
        <taxon>Strongyloidoidea</taxon>
        <taxon>Strongyloididae</taxon>
        <taxon>Strongyloides</taxon>
    </lineage>
</organism>
<dbReference type="InterPro" id="IPR014044">
    <property type="entry name" value="CAP_dom"/>
</dbReference>